<dbReference type="GO" id="GO:0043024">
    <property type="term" value="F:ribosomal small subunit binding"/>
    <property type="evidence" value="ECO:0007669"/>
    <property type="project" value="TreeGrafter"/>
</dbReference>
<dbReference type="SUPFAM" id="SSF69754">
    <property type="entry name" value="Ribosome binding protein Y (YfiA homologue)"/>
    <property type="match status" value="1"/>
</dbReference>
<evidence type="ECO:0000256" key="1">
    <source>
        <dbReference type="ARBA" id="ARBA00022845"/>
    </source>
</evidence>
<evidence type="ECO:0000313" key="5">
    <source>
        <dbReference type="Proteomes" id="UP000525652"/>
    </source>
</evidence>
<keyword evidence="1" id="KW-0810">Translation regulation</keyword>
<dbReference type="GO" id="GO:0045900">
    <property type="term" value="P:negative regulation of translational elongation"/>
    <property type="evidence" value="ECO:0007669"/>
    <property type="project" value="TreeGrafter"/>
</dbReference>
<dbReference type="AlphaFoldDB" id="A0A7X1E4X1"/>
<evidence type="ECO:0000313" key="4">
    <source>
        <dbReference type="EMBL" id="MBC2602463.1"/>
    </source>
</evidence>
<evidence type="ECO:0000256" key="2">
    <source>
        <dbReference type="ARBA" id="ARBA00038695"/>
    </source>
</evidence>
<organism evidence="4 5">
    <name type="scientific">Puniceicoccus vermicola</name>
    <dbReference type="NCBI Taxonomy" id="388746"/>
    <lineage>
        <taxon>Bacteria</taxon>
        <taxon>Pseudomonadati</taxon>
        <taxon>Verrucomicrobiota</taxon>
        <taxon>Opitutia</taxon>
        <taxon>Puniceicoccales</taxon>
        <taxon>Puniceicoccaceae</taxon>
        <taxon>Puniceicoccus</taxon>
    </lineage>
</organism>
<dbReference type="RefSeq" id="WP_185693146.1">
    <property type="nucleotide sequence ID" value="NZ_JACHVA010000092.1"/>
</dbReference>
<dbReference type="NCBIfam" id="TIGR00741">
    <property type="entry name" value="yfiA"/>
    <property type="match status" value="1"/>
</dbReference>
<evidence type="ECO:0000256" key="3">
    <source>
        <dbReference type="ARBA" id="ARBA00041148"/>
    </source>
</evidence>
<sequence length="122" mass="14227">MKQHDVIVTGRNIELTDAMKDAVHRKVEKLFDHEEQIIRLRVELSYNKNVTGQDEQIAKGHIEINDKPLITTEASENMYNSIDRMVDKLDRMLRRRSRLRRVKRKDVHSVDVPGQLPKVSAA</sequence>
<comment type="caution">
    <text evidence="4">The sequence shown here is derived from an EMBL/GenBank/DDBJ whole genome shotgun (WGS) entry which is preliminary data.</text>
</comment>
<dbReference type="EMBL" id="JACHVA010000092">
    <property type="protein sequence ID" value="MBC2602463.1"/>
    <property type="molecule type" value="Genomic_DNA"/>
</dbReference>
<dbReference type="Proteomes" id="UP000525652">
    <property type="component" value="Unassembled WGS sequence"/>
</dbReference>
<name>A0A7X1E4X1_9BACT</name>
<dbReference type="InterPro" id="IPR003489">
    <property type="entry name" value="RHF/RaiA"/>
</dbReference>
<dbReference type="PANTHER" id="PTHR33231:SF1">
    <property type="entry name" value="30S RIBOSOMAL PROTEIN"/>
    <property type="match status" value="1"/>
</dbReference>
<proteinExistence type="predicted"/>
<dbReference type="InterPro" id="IPR050574">
    <property type="entry name" value="HPF/YfiA_ribosome-assoc"/>
</dbReference>
<keyword evidence="5" id="KW-1185">Reference proteome</keyword>
<protein>
    <recommendedName>
        <fullName evidence="3">Ribosome hibernation promoting factor</fullName>
    </recommendedName>
</protein>
<accession>A0A7X1E4X1</accession>
<dbReference type="InterPro" id="IPR036567">
    <property type="entry name" value="RHF-like"/>
</dbReference>
<dbReference type="Pfam" id="PF02482">
    <property type="entry name" value="Ribosomal_S30AE"/>
    <property type="match status" value="1"/>
</dbReference>
<dbReference type="Gene3D" id="3.30.160.100">
    <property type="entry name" value="Ribosome hibernation promotion factor-like"/>
    <property type="match status" value="1"/>
</dbReference>
<comment type="subunit">
    <text evidence="2">Associates exclusively with 100S ribosomes, which are dimers of 70S ribosomes.</text>
</comment>
<dbReference type="GO" id="GO:0022627">
    <property type="term" value="C:cytosolic small ribosomal subunit"/>
    <property type="evidence" value="ECO:0007669"/>
    <property type="project" value="TreeGrafter"/>
</dbReference>
<dbReference type="CDD" id="cd00552">
    <property type="entry name" value="RaiA"/>
    <property type="match status" value="1"/>
</dbReference>
<dbReference type="PANTHER" id="PTHR33231">
    <property type="entry name" value="30S RIBOSOMAL PROTEIN"/>
    <property type="match status" value="1"/>
</dbReference>
<gene>
    <name evidence="4" type="primary">raiA</name>
    <name evidence="4" type="ORF">H5P30_11805</name>
</gene>
<reference evidence="4 5" key="1">
    <citation type="submission" date="2020-07" db="EMBL/GenBank/DDBJ databases">
        <authorList>
            <person name="Feng X."/>
        </authorList>
    </citation>
    <scope>NUCLEOTIDE SEQUENCE [LARGE SCALE GENOMIC DNA]</scope>
    <source>
        <strain evidence="4 5">JCM14086</strain>
    </source>
</reference>